<dbReference type="PATRIC" id="fig|119224.3.peg.369"/>
<dbReference type="Gene3D" id="3.40.30.10">
    <property type="entry name" value="Glutaredoxin"/>
    <property type="match status" value="1"/>
</dbReference>
<evidence type="ECO:0000313" key="5">
    <source>
        <dbReference type="Proteomes" id="UP000049578"/>
    </source>
</evidence>
<proteinExistence type="predicted"/>
<dbReference type="SUPFAM" id="SSF52833">
    <property type="entry name" value="Thioredoxin-like"/>
    <property type="match status" value="1"/>
</dbReference>
<dbReference type="InterPro" id="IPR013740">
    <property type="entry name" value="Redoxin"/>
</dbReference>
<dbReference type="CDD" id="cd02966">
    <property type="entry name" value="TlpA_like_family"/>
    <property type="match status" value="1"/>
</dbReference>
<evidence type="ECO:0000256" key="2">
    <source>
        <dbReference type="SAM" id="SignalP"/>
    </source>
</evidence>
<evidence type="ECO:0000313" key="4">
    <source>
        <dbReference type="EMBL" id="KPJ22440.1"/>
    </source>
</evidence>
<dbReference type="InterPro" id="IPR013766">
    <property type="entry name" value="Thioredoxin_domain"/>
</dbReference>
<sequence length="191" mass="20962">MKKIIGLTAGLLSLSLLAACSPKEKAMTSDGSQNKTSQVMSDKDQASKSNMPSLAPDFQLQGVDGKTYRLADYKGKKVYLKFWASWCSICLSTLEDAEALAKASDKDYEVLTIVSPGHQGEKSEEAFKKWFAGTDFKDMPVLLDPDGKLLEAYGVRSYPTEIFIGSDGSYAKKHIGYAPKEAIERTLKDID</sequence>
<accession>A0A0P6S1R5</accession>
<evidence type="ECO:0000256" key="1">
    <source>
        <dbReference type="SAM" id="MobiDB-lite"/>
    </source>
</evidence>
<dbReference type="AlphaFoldDB" id="A0A0P6S1R5"/>
<dbReference type="PROSITE" id="PS51352">
    <property type="entry name" value="THIOREDOXIN_2"/>
    <property type="match status" value="1"/>
</dbReference>
<evidence type="ECO:0000259" key="3">
    <source>
        <dbReference type="PROSITE" id="PS51352"/>
    </source>
</evidence>
<dbReference type="InterPro" id="IPR036249">
    <property type="entry name" value="Thioredoxin-like_sf"/>
</dbReference>
<keyword evidence="5" id="KW-1185">Reference proteome</keyword>
<feature type="domain" description="Thioredoxin" evidence="3">
    <location>
        <begin position="49"/>
        <end position="191"/>
    </location>
</feature>
<dbReference type="EMBL" id="LHQM01000013">
    <property type="protein sequence ID" value="KPJ22440.1"/>
    <property type="molecule type" value="Genomic_DNA"/>
</dbReference>
<dbReference type="Pfam" id="PF08534">
    <property type="entry name" value="Redoxin"/>
    <property type="match status" value="1"/>
</dbReference>
<dbReference type="RefSeq" id="WP_054278650.1">
    <property type="nucleotide sequence ID" value="NZ_LHQM01000013.1"/>
</dbReference>
<dbReference type="GO" id="GO:0016491">
    <property type="term" value="F:oxidoreductase activity"/>
    <property type="evidence" value="ECO:0007669"/>
    <property type="project" value="InterPro"/>
</dbReference>
<feature type="signal peptide" evidence="2">
    <location>
        <begin position="1"/>
        <end position="18"/>
    </location>
</feature>
<organism evidence="4 5">
    <name type="scientific">Streptococcus phocae</name>
    <dbReference type="NCBI Taxonomy" id="119224"/>
    <lineage>
        <taxon>Bacteria</taxon>
        <taxon>Bacillati</taxon>
        <taxon>Bacillota</taxon>
        <taxon>Bacilli</taxon>
        <taxon>Lactobacillales</taxon>
        <taxon>Streptococcaceae</taxon>
        <taxon>Streptococcus</taxon>
    </lineage>
</organism>
<dbReference type="Proteomes" id="UP000049578">
    <property type="component" value="Unassembled WGS sequence"/>
</dbReference>
<reference evidence="4 5" key="1">
    <citation type="submission" date="2015-08" db="EMBL/GenBank/DDBJ databases">
        <title>Genome sequence of Streptococcus phocae subsp. phocae ATCC 51973T isolated from liver specimen obtained from seal.</title>
        <authorList>
            <person name="Avendano-Herrera R."/>
        </authorList>
    </citation>
    <scope>NUCLEOTIDE SEQUENCE [LARGE SCALE GENOMIC DNA]</scope>
    <source>
        <strain evidence="4 5">ATCC 51973</strain>
    </source>
</reference>
<keyword evidence="2" id="KW-0732">Signal</keyword>
<dbReference type="PANTHER" id="PTHR42852:SF16">
    <property type="entry name" value="THIOL:DISULFIDE INTERCHANGE PROTEIN TLPA"/>
    <property type="match status" value="1"/>
</dbReference>
<feature type="compositionally biased region" description="Polar residues" evidence="1">
    <location>
        <begin position="29"/>
        <end position="40"/>
    </location>
</feature>
<dbReference type="STRING" id="119224.AKK44_04190"/>
<feature type="chain" id="PRO_5039492561" description="Thioredoxin domain-containing protein" evidence="2">
    <location>
        <begin position="19"/>
        <end position="191"/>
    </location>
</feature>
<comment type="caution">
    <text evidence="4">The sequence shown here is derived from an EMBL/GenBank/DDBJ whole genome shotgun (WGS) entry which is preliminary data.</text>
</comment>
<protein>
    <recommendedName>
        <fullName evidence="3">Thioredoxin domain-containing protein</fullName>
    </recommendedName>
</protein>
<dbReference type="InterPro" id="IPR050553">
    <property type="entry name" value="Thioredoxin_ResA/DsbE_sf"/>
</dbReference>
<gene>
    <name evidence="4" type="ORF">AKK44_04190</name>
</gene>
<dbReference type="PROSITE" id="PS51257">
    <property type="entry name" value="PROKAR_LIPOPROTEIN"/>
    <property type="match status" value="1"/>
</dbReference>
<name>A0A0P6S1R5_9STRE</name>
<dbReference type="PANTHER" id="PTHR42852">
    <property type="entry name" value="THIOL:DISULFIDE INTERCHANGE PROTEIN DSBE"/>
    <property type="match status" value="1"/>
</dbReference>
<feature type="region of interest" description="Disordered" evidence="1">
    <location>
        <begin position="26"/>
        <end position="52"/>
    </location>
</feature>